<keyword evidence="6" id="KW-0238">DNA-binding</keyword>
<evidence type="ECO:0000256" key="3">
    <source>
        <dbReference type="ARBA" id="ARBA00022763"/>
    </source>
</evidence>
<sequence>MCGRMNVIAAPITQYLREQLHLDFSTVDNHDLRPTQRVDTLMATAKGLRQITTHWGIQPRWSKRLLINAKIETAAEKPTFKKAFAQARCVIPVTGWYEWRTEGTKKQKYLFADAKSEPMFMGGIVFKSEDGPRLVTFTTAPTAQCAEYHDRMPLILPPDTLDFWLHSSVEELAPLFQTHPTNALSISEAP</sequence>
<evidence type="ECO:0000256" key="5">
    <source>
        <dbReference type="ARBA" id="ARBA00023124"/>
    </source>
</evidence>
<evidence type="ECO:0000256" key="1">
    <source>
        <dbReference type="ARBA" id="ARBA00008136"/>
    </source>
</evidence>
<protein>
    <recommendedName>
        <fullName evidence="8">Abasic site processing protein</fullName>
        <ecNumber evidence="8">3.4.-.-</ecNumber>
    </recommendedName>
</protein>
<keyword evidence="5" id="KW-0190">Covalent protein-DNA linkage</keyword>
<dbReference type="PANTHER" id="PTHR13604:SF0">
    <property type="entry name" value="ABASIC SITE PROCESSING PROTEIN HMCES"/>
    <property type="match status" value="1"/>
</dbReference>
<dbReference type="OrthoDB" id="6192129at2"/>
<dbReference type="GO" id="GO:0106300">
    <property type="term" value="P:protein-DNA covalent cross-linking repair"/>
    <property type="evidence" value="ECO:0007669"/>
    <property type="project" value="InterPro"/>
</dbReference>
<dbReference type="InterPro" id="IPR003738">
    <property type="entry name" value="SRAP"/>
</dbReference>
<keyword evidence="3" id="KW-0227">DNA damage</keyword>
<evidence type="ECO:0000313" key="9">
    <source>
        <dbReference type="EMBL" id="RUO48154.1"/>
    </source>
</evidence>
<evidence type="ECO:0000256" key="6">
    <source>
        <dbReference type="ARBA" id="ARBA00023125"/>
    </source>
</evidence>
<dbReference type="InterPro" id="IPR036590">
    <property type="entry name" value="SRAP-like"/>
</dbReference>
<accession>A0A432XHC4</accession>
<dbReference type="PANTHER" id="PTHR13604">
    <property type="entry name" value="DC12-RELATED"/>
    <property type="match status" value="1"/>
</dbReference>
<evidence type="ECO:0000256" key="7">
    <source>
        <dbReference type="ARBA" id="ARBA00023239"/>
    </source>
</evidence>
<keyword evidence="2 8" id="KW-0645">Protease</keyword>
<evidence type="ECO:0000256" key="8">
    <source>
        <dbReference type="RuleBase" id="RU364100"/>
    </source>
</evidence>
<dbReference type="EMBL" id="PIPT01000004">
    <property type="protein sequence ID" value="RUO48154.1"/>
    <property type="molecule type" value="Genomic_DNA"/>
</dbReference>
<evidence type="ECO:0000313" key="10">
    <source>
        <dbReference type="Proteomes" id="UP000286678"/>
    </source>
</evidence>
<keyword evidence="4 8" id="KW-0378">Hydrolase</keyword>
<keyword evidence="7" id="KW-0456">Lyase</keyword>
<dbReference type="GO" id="GO:0008233">
    <property type="term" value="F:peptidase activity"/>
    <property type="evidence" value="ECO:0007669"/>
    <property type="project" value="UniProtKB-KW"/>
</dbReference>
<dbReference type="GO" id="GO:0003697">
    <property type="term" value="F:single-stranded DNA binding"/>
    <property type="evidence" value="ECO:0007669"/>
    <property type="project" value="InterPro"/>
</dbReference>
<comment type="caution">
    <text evidence="9">The sequence shown here is derived from an EMBL/GenBank/DDBJ whole genome shotgun (WGS) entry which is preliminary data.</text>
</comment>
<organism evidence="9 10">
    <name type="scientific">Pseudidiomarina aquimaris</name>
    <dbReference type="NCBI Taxonomy" id="641841"/>
    <lineage>
        <taxon>Bacteria</taxon>
        <taxon>Pseudomonadati</taxon>
        <taxon>Pseudomonadota</taxon>
        <taxon>Gammaproteobacteria</taxon>
        <taxon>Alteromonadales</taxon>
        <taxon>Idiomarinaceae</taxon>
        <taxon>Pseudidiomarina</taxon>
    </lineage>
</organism>
<dbReference type="Gene3D" id="3.90.1680.10">
    <property type="entry name" value="SOS response associated peptidase-like"/>
    <property type="match status" value="1"/>
</dbReference>
<reference evidence="10" key="1">
    <citation type="journal article" date="2018" name="Front. Microbiol.">
        <title>Genome-Based Analysis Reveals the Taxonomy and Diversity of the Family Idiomarinaceae.</title>
        <authorList>
            <person name="Liu Y."/>
            <person name="Lai Q."/>
            <person name="Shao Z."/>
        </authorList>
    </citation>
    <scope>NUCLEOTIDE SEQUENCE [LARGE SCALE GENOMIC DNA]</scope>
    <source>
        <strain evidence="10">SW15</strain>
    </source>
</reference>
<proteinExistence type="inferred from homology"/>
<keyword evidence="10" id="KW-1185">Reference proteome</keyword>
<dbReference type="AlphaFoldDB" id="A0A432XHC4"/>
<dbReference type="EC" id="3.4.-.-" evidence="8"/>
<dbReference type="GO" id="GO:0006508">
    <property type="term" value="P:proteolysis"/>
    <property type="evidence" value="ECO:0007669"/>
    <property type="project" value="UniProtKB-KW"/>
</dbReference>
<evidence type="ECO:0000256" key="4">
    <source>
        <dbReference type="ARBA" id="ARBA00022801"/>
    </source>
</evidence>
<evidence type="ECO:0000256" key="2">
    <source>
        <dbReference type="ARBA" id="ARBA00022670"/>
    </source>
</evidence>
<comment type="similarity">
    <text evidence="1 8">Belongs to the SOS response-associated peptidase family.</text>
</comment>
<dbReference type="GO" id="GO:0016829">
    <property type="term" value="F:lyase activity"/>
    <property type="evidence" value="ECO:0007669"/>
    <property type="project" value="UniProtKB-KW"/>
</dbReference>
<dbReference type="SUPFAM" id="SSF143081">
    <property type="entry name" value="BB1717-like"/>
    <property type="match status" value="1"/>
</dbReference>
<gene>
    <name evidence="9" type="ORF">CWE21_06315</name>
</gene>
<name>A0A432XHC4_9GAMM</name>
<dbReference type="Pfam" id="PF02586">
    <property type="entry name" value="SRAP"/>
    <property type="match status" value="1"/>
</dbReference>
<dbReference type="Proteomes" id="UP000286678">
    <property type="component" value="Unassembled WGS sequence"/>
</dbReference>